<sequence>MTRPNLADWQPRPIPQRAALDGQYVRLEPLDLAAHGDDLWQALQGPQSDPLLWDYLPYGPFPERAAFDAWLAANAASSDPLFFAVLERASQRAAGLLSFLRMAPKDGSIEIGHIAFGRTLQRSPASTEAIYLLAELAMGTLGYRRLEWKCNALNARSMRAAERLGFVYEGTFRQHMVIKGRNRDSAWFSIIDREWPACHAAFQHWLGSDNFDSQGRQIQRLEQLRAVSERS</sequence>
<keyword evidence="2" id="KW-0808">Transferase</keyword>
<gene>
    <name evidence="2" type="ORF">TMS3_0103230</name>
</gene>
<accession>A0A0A1YQB1</accession>
<protein>
    <submittedName>
        <fullName evidence="2">GNAT family acetyltransferase</fullName>
    </submittedName>
</protein>
<dbReference type="Pfam" id="PF13302">
    <property type="entry name" value="Acetyltransf_3"/>
    <property type="match status" value="1"/>
</dbReference>
<dbReference type="STRING" id="1395571.TMS3_0103230"/>
<dbReference type="EMBL" id="AWSQ01000001">
    <property type="protein sequence ID" value="KFX70974.1"/>
    <property type="molecule type" value="Genomic_DNA"/>
</dbReference>
<dbReference type="PANTHER" id="PTHR43441">
    <property type="entry name" value="RIBOSOMAL-PROTEIN-SERINE ACETYLTRANSFERASE"/>
    <property type="match status" value="1"/>
</dbReference>
<proteinExistence type="predicted"/>
<dbReference type="InterPro" id="IPR051908">
    <property type="entry name" value="Ribosomal_N-acetyltransferase"/>
</dbReference>
<name>A0A0A1YQB1_9PSED</name>
<evidence type="ECO:0000313" key="2">
    <source>
        <dbReference type="EMBL" id="KFX70974.1"/>
    </source>
</evidence>
<dbReference type="GO" id="GO:0008999">
    <property type="term" value="F:protein-N-terminal-alanine acetyltransferase activity"/>
    <property type="evidence" value="ECO:0007669"/>
    <property type="project" value="TreeGrafter"/>
</dbReference>
<dbReference type="Proteomes" id="UP000030063">
    <property type="component" value="Unassembled WGS sequence"/>
</dbReference>
<comment type="caution">
    <text evidence="2">The sequence shown here is derived from an EMBL/GenBank/DDBJ whole genome shotgun (WGS) entry which is preliminary data.</text>
</comment>
<evidence type="ECO:0000259" key="1">
    <source>
        <dbReference type="Pfam" id="PF13302"/>
    </source>
</evidence>
<dbReference type="OrthoDB" id="5295305at2"/>
<dbReference type="InterPro" id="IPR016181">
    <property type="entry name" value="Acyl_CoA_acyltransferase"/>
</dbReference>
<dbReference type="RefSeq" id="WP_025163798.1">
    <property type="nucleotide sequence ID" value="NZ_AWSQ01000001.1"/>
</dbReference>
<evidence type="ECO:0000313" key="3">
    <source>
        <dbReference type="Proteomes" id="UP000030063"/>
    </source>
</evidence>
<dbReference type="eggNOG" id="COG1670">
    <property type="taxonomic scope" value="Bacteria"/>
</dbReference>
<dbReference type="GO" id="GO:1990189">
    <property type="term" value="F:protein N-terminal-serine acetyltransferase activity"/>
    <property type="evidence" value="ECO:0007669"/>
    <property type="project" value="TreeGrafter"/>
</dbReference>
<dbReference type="AlphaFoldDB" id="A0A0A1YQB1"/>
<dbReference type="PANTHER" id="PTHR43441:SF2">
    <property type="entry name" value="FAMILY ACETYLTRANSFERASE, PUTATIVE (AFU_ORTHOLOGUE AFUA_7G00850)-RELATED"/>
    <property type="match status" value="1"/>
</dbReference>
<keyword evidence="3" id="KW-1185">Reference proteome</keyword>
<dbReference type="FunFam" id="3.40.630.30:FF:000047">
    <property type="entry name" value="Acetyltransferase, GNAT family"/>
    <property type="match status" value="1"/>
</dbReference>
<dbReference type="SUPFAM" id="SSF55729">
    <property type="entry name" value="Acyl-CoA N-acyltransferases (Nat)"/>
    <property type="match status" value="1"/>
</dbReference>
<organism evidence="2 3">
    <name type="scientific">Pseudomonas taeanensis MS-3</name>
    <dbReference type="NCBI Taxonomy" id="1395571"/>
    <lineage>
        <taxon>Bacteria</taxon>
        <taxon>Pseudomonadati</taxon>
        <taxon>Pseudomonadota</taxon>
        <taxon>Gammaproteobacteria</taxon>
        <taxon>Pseudomonadales</taxon>
        <taxon>Pseudomonadaceae</taxon>
        <taxon>Pseudomonas</taxon>
    </lineage>
</organism>
<dbReference type="InterPro" id="IPR000182">
    <property type="entry name" value="GNAT_dom"/>
</dbReference>
<feature type="domain" description="N-acetyltransferase" evidence="1">
    <location>
        <begin position="47"/>
        <end position="167"/>
    </location>
</feature>
<dbReference type="Gene3D" id="3.40.630.30">
    <property type="match status" value="1"/>
</dbReference>
<reference evidence="2 3" key="1">
    <citation type="journal article" date="2014" name="Genome Announc.">
        <title>Draft Genome Sequence of Petroleum Oil-Degrading Marine Bacterium Pseudomonas taeanensis Strain MS-3, Isolated from a Crude Oil-Contaminated Seashore.</title>
        <authorList>
            <person name="Lee S.Y."/>
            <person name="Kim S.H."/>
            <person name="Lee D.G."/>
            <person name="Shin S."/>
            <person name="Yun S.H."/>
            <person name="Choi C.W."/>
            <person name="Chung Y.H."/>
            <person name="Choi J.S."/>
            <person name="Kahng H.Y."/>
            <person name="Kim S.I."/>
        </authorList>
    </citation>
    <scope>NUCLEOTIDE SEQUENCE [LARGE SCALE GENOMIC DNA]</scope>
    <source>
        <strain evidence="2 3">MS-3</strain>
    </source>
</reference>
<dbReference type="GO" id="GO:0005737">
    <property type="term" value="C:cytoplasm"/>
    <property type="evidence" value="ECO:0007669"/>
    <property type="project" value="TreeGrafter"/>
</dbReference>